<comment type="caution">
    <text evidence="1">The sequence shown here is derived from an EMBL/GenBank/DDBJ whole genome shotgun (WGS) entry which is preliminary data.</text>
</comment>
<accession>U4T292</accession>
<proteinExistence type="predicted"/>
<protein>
    <submittedName>
        <fullName evidence="1">Uncharacterized protein</fullName>
    </submittedName>
</protein>
<name>U4T292_9GAMM</name>
<dbReference type="Proteomes" id="UP000016761">
    <property type="component" value="Unassembled WGS sequence"/>
</dbReference>
<dbReference type="PATRIC" id="fig|1354303.4.peg.2691"/>
<dbReference type="AlphaFoldDB" id="U4T292"/>
<evidence type="ECO:0000313" key="2">
    <source>
        <dbReference type="Proteomes" id="UP000016761"/>
    </source>
</evidence>
<sequence>MKVSPDRLPDAYLNQPYETNIDISGGVVVGVGFYSEVSDANFIIIPSIAEGGYKDYNLLTVTGTPTTSNPIYIYIAGDTYGTNFPGKQFEKKYTIEVMPSK</sequence>
<organism evidence="1 2">
    <name type="scientific">Psychrobacter aquaticus CMS 56</name>
    <dbReference type="NCBI Taxonomy" id="1354303"/>
    <lineage>
        <taxon>Bacteria</taxon>
        <taxon>Pseudomonadati</taxon>
        <taxon>Pseudomonadota</taxon>
        <taxon>Gammaproteobacteria</taxon>
        <taxon>Moraxellales</taxon>
        <taxon>Moraxellaceae</taxon>
        <taxon>Psychrobacter</taxon>
    </lineage>
</organism>
<keyword evidence="2" id="KW-1185">Reference proteome</keyword>
<reference evidence="1 2" key="1">
    <citation type="journal article" date="2013" name="Genome Announc.">
        <title>Draft Genome Sequence of Psychrobacter aquaticus Strain CMS 56T, Isolated from a Cyanobacterial Mat Sample Collected from Water Bodies in the McMurdo Dry Valley Region of Antarctica.</title>
        <authorList>
            <person name="Reddy G.S."/>
            <person name="Ara S."/>
            <person name="Singh A."/>
            <person name="Kumar Pinnaka A."/>
            <person name="Shivaji S."/>
        </authorList>
    </citation>
    <scope>NUCLEOTIDE SEQUENCE [LARGE SCALE GENOMIC DNA]</scope>
    <source>
        <strain evidence="1 2">CMS 56</strain>
    </source>
</reference>
<evidence type="ECO:0000313" key="1">
    <source>
        <dbReference type="EMBL" id="ERL54585.1"/>
    </source>
</evidence>
<dbReference type="eggNOG" id="ENOG5033I06">
    <property type="taxonomic scope" value="Bacteria"/>
</dbReference>
<gene>
    <name evidence="1" type="ORF">M917_2733</name>
</gene>
<dbReference type="EMBL" id="AUSW01000035">
    <property type="protein sequence ID" value="ERL54585.1"/>
    <property type="molecule type" value="Genomic_DNA"/>
</dbReference>